<sequence>MTPRDPGCAPRERSDWRDNAQRYSSSIQLSHDRTSSVLSSVHDTCLTALRRNPGLEECCALSDRPTSRKNSDATMVGDGWGGNSREERGSDSKARVYDEVIGQLLQSHDLHRAQGRQAAICDLCLRMRRQLMGRDCHAHATPTTSTPAIPLAHQPHARSPAHPHQPNGRAQLC</sequence>
<feature type="compositionally biased region" description="Polar residues" evidence="1">
    <location>
        <begin position="21"/>
        <end position="33"/>
    </location>
</feature>
<evidence type="ECO:0000313" key="2">
    <source>
        <dbReference type="EMBL" id="GJF00350.1"/>
    </source>
</evidence>
<feature type="compositionally biased region" description="Low complexity" evidence="1">
    <location>
        <begin position="139"/>
        <end position="152"/>
    </location>
</feature>
<dbReference type="AlphaFoldDB" id="A0A9P3GTF4"/>
<feature type="compositionally biased region" description="Basic and acidic residues" evidence="1">
    <location>
        <begin position="10"/>
        <end position="20"/>
    </location>
</feature>
<evidence type="ECO:0000256" key="1">
    <source>
        <dbReference type="SAM" id="MobiDB-lite"/>
    </source>
</evidence>
<name>A0A9P3GTF4_9APHY</name>
<feature type="region of interest" description="Disordered" evidence="1">
    <location>
        <begin position="63"/>
        <end position="92"/>
    </location>
</feature>
<organism evidence="2 3">
    <name type="scientific">Phanerochaete sordida</name>
    <dbReference type="NCBI Taxonomy" id="48140"/>
    <lineage>
        <taxon>Eukaryota</taxon>
        <taxon>Fungi</taxon>
        <taxon>Dikarya</taxon>
        <taxon>Basidiomycota</taxon>
        <taxon>Agaricomycotina</taxon>
        <taxon>Agaricomycetes</taxon>
        <taxon>Polyporales</taxon>
        <taxon>Phanerochaetaceae</taxon>
        <taxon>Phanerochaete</taxon>
    </lineage>
</organism>
<gene>
    <name evidence="2" type="ORF">PsYK624_166350</name>
</gene>
<dbReference type="Proteomes" id="UP000703269">
    <property type="component" value="Unassembled WGS sequence"/>
</dbReference>
<proteinExistence type="predicted"/>
<reference evidence="2 3" key="1">
    <citation type="submission" date="2021-08" db="EMBL/GenBank/DDBJ databases">
        <title>Draft Genome Sequence of Phanerochaete sordida strain YK-624.</title>
        <authorList>
            <person name="Mori T."/>
            <person name="Dohra H."/>
            <person name="Suzuki T."/>
            <person name="Kawagishi H."/>
            <person name="Hirai H."/>
        </authorList>
    </citation>
    <scope>NUCLEOTIDE SEQUENCE [LARGE SCALE GENOMIC DNA]</scope>
    <source>
        <strain evidence="2 3">YK-624</strain>
    </source>
</reference>
<keyword evidence="3" id="KW-1185">Reference proteome</keyword>
<protein>
    <submittedName>
        <fullName evidence="2">Uncharacterized protein</fullName>
    </submittedName>
</protein>
<feature type="region of interest" description="Disordered" evidence="1">
    <location>
        <begin position="138"/>
        <end position="173"/>
    </location>
</feature>
<dbReference type="EMBL" id="BPQB01000147">
    <property type="protein sequence ID" value="GJF00350.1"/>
    <property type="molecule type" value="Genomic_DNA"/>
</dbReference>
<accession>A0A9P3GTF4</accession>
<comment type="caution">
    <text evidence="2">The sequence shown here is derived from an EMBL/GenBank/DDBJ whole genome shotgun (WGS) entry which is preliminary data.</text>
</comment>
<feature type="region of interest" description="Disordered" evidence="1">
    <location>
        <begin position="1"/>
        <end position="33"/>
    </location>
</feature>
<evidence type="ECO:0000313" key="3">
    <source>
        <dbReference type="Proteomes" id="UP000703269"/>
    </source>
</evidence>